<dbReference type="SUPFAM" id="SSF53822">
    <property type="entry name" value="Periplasmic binding protein-like I"/>
    <property type="match status" value="1"/>
</dbReference>
<gene>
    <name evidence="7" type="ORF">FNU76_21080</name>
</gene>
<dbReference type="OrthoDB" id="7337537at2"/>
<dbReference type="AlphaFoldDB" id="A0A516SKG5"/>
<evidence type="ECO:0000256" key="1">
    <source>
        <dbReference type="ARBA" id="ARBA00010062"/>
    </source>
</evidence>
<dbReference type="InterPro" id="IPR028081">
    <property type="entry name" value="Leu-bd"/>
</dbReference>
<feature type="chain" id="PRO_5022155679" evidence="5">
    <location>
        <begin position="18"/>
        <end position="423"/>
    </location>
</feature>
<dbReference type="InterPro" id="IPR028082">
    <property type="entry name" value="Peripla_BP_I"/>
</dbReference>
<dbReference type="PROSITE" id="PS51257">
    <property type="entry name" value="PROKAR_LIPOPROTEIN"/>
    <property type="match status" value="1"/>
</dbReference>
<dbReference type="PRINTS" id="PR00337">
    <property type="entry name" value="LEUILEVALBP"/>
</dbReference>
<dbReference type="KEGG" id="cari:FNU76_21080"/>
<dbReference type="Pfam" id="PF13458">
    <property type="entry name" value="Peripla_BP_6"/>
    <property type="match status" value="1"/>
</dbReference>
<evidence type="ECO:0000256" key="4">
    <source>
        <dbReference type="ARBA" id="ARBA00022970"/>
    </source>
</evidence>
<evidence type="ECO:0000313" key="8">
    <source>
        <dbReference type="Proteomes" id="UP000317550"/>
    </source>
</evidence>
<evidence type="ECO:0000313" key="7">
    <source>
        <dbReference type="EMBL" id="QDQ28646.1"/>
    </source>
</evidence>
<keyword evidence="8" id="KW-1185">Reference proteome</keyword>
<accession>A0A516SKG5</accession>
<dbReference type="GO" id="GO:0006865">
    <property type="term" value="P:amino acid transport"/>
    <property type="evidence" value="ECO:0007669"/>
    <property type="project" value="UniProtKB-KW"/>
</dbReference>
<keyword evidence="4" id="KW-0029">Amino-acid transport</keyword>
<feature type="signal peptide" evidence="5">
    <location>
        <begin position="1"/>
        <end position="17"/>
    </location>
</feature>
<organism evidence="7 8">
    <name type="scientific">Chitinimonas arctica</name>
    <dbReference type="NCBI Taxonomy" id="2594795"/>
    <lineage>
        <taxon>Bacteria</taxon>
        <taxon>Pseudomonadati</taxon>
        <taxon>Pseudomonadota</taxon>
        <taxon>Betaproteobacteria</taxon>
        <taxon>Neisseriales</taxon>
        <taxon>Chitinibacteraceae</taxon>
        <taxon>Chitinimonas</taxon>
    </lineage>
</organism>
<evidence type="ECO:0000256" key="3">
    <source>
        <dbReference type="ARBA" id="ARBA00022729"/>
    </source>
</evidence>
<evidence type="ECO:0000259" key="6">
    <source>
        <dbReference type="Pfam" id="PF13458"/>
    </source>
</evidence>
<dbReference type="CDD" id="cd06342">
    <property type="entry name" value="PBP1_ABC_LIVBP-like"/>
    <property type="match status" value="1"/>
</dbReference>
<keyword evidence="3 5" id="KW-0732">Signal</keyword>
<dbReference type="PANTHER" id="PTHR47151:SF2">
    <property type="entry name" value="AMINO ACID BINDING PROTEIN"/>
    <property type="match status" value="1"/>
</dbReference>
<evidence type="ECO:0000256" key="5">
    <source>
        <dbReference type="SAM" id="SignalP"/>
    </source>
</evidence>
<keyword evidence="2" id="KW-0813">Transport</keyword>
<reference evidence="8" key="1">
    <citation type="submission" date="2019-07" db="EMBL/GenBank/DDBJ databases">
        <title>Chitinimonas sp. nov., isolated from Ny-Alesund, arctica soil.</title>
        <authorList>
            <person name="Xu Q."/>
            <person name="Peng F."/>
        </authorList>
    </citation>
    <scope>NUCLEOTIDE SEQUENCE [LARGE SCALE GENOMIC DNA]</scope>
    <source>
        <strain evidence="8">R3-44</strain>
    </source>
</reference>
<sequence>MTLARYSLIASAVLALAACGEKKEDPSAEAAAPAAAPAAPAAADNVIKIGHASPLTGNIAHLGKDNENGVRLAIEELNAENVEIGGKKVKFEMISEDDQADPKTATTVAQRFVDAKVVGVIGHLNSGTTIPASKLYSDAGIPQISPSATAVTYTAQGFKTAFRVIANDSSQGGALGSFAADNLKAKKVAIIDDRTAYGQGLADEFEKAAKAKGVTVVGREFTTNQATDFMAILTTIKGKKPDVIFYGGMDAQAGPMAQQIKKLGIAAKLMGGDGFQTGEFIKLAGDNAEGQFASQPGAPKDKMPGFADFDKKYKAKFNTDIQIYAPFTYDATRVMVEAMKKAGSSEPAKYLPELAKIEYSGVTGPIKFDDKGDIVGGSVTVYQVKGGKWETVATVGGAAAAPAAPAAAAAAAPAEAKKEEKKQ</sequence>
<protein>
    <submittedName>
        <fullName evidence="7">Branched-chain amino acid ABC transporter substrate-binding protein</fullName>
    </submittedName>
</protein>
<dbReference type="Gene3D" id="3.40.50.2300">
    <property type="match status" value="2"/>
</dbReference>
<dbReference type="EMBL" id="CP041730">
    <property type="protein sequence ID" value="QDQ28646.1"/>
    <property type="molecule type" value="Genomic_DNA"/>
</dbReference>
<proteinExistence type="inferred from homology"/>
<evidence type="ECO:0000256" key="2">
    <source>
        <dbReference type="ARBA" id="ARBA00022448"/>
    </source>
</evidence>
<dbReference type="Proteomes" id="UP000317550">
    <property type="component" value="Chromosome"/>
</dbReference>
<dbReference type="PANTHER" id="PTHR47151">
    <property type="entry name" value="LEU/ILE/VAL-BINDING ABC TRANSPORTER SUBUNIT"/>
    <property type="match status" value="1"/>
</dbReference>
<name>A0A516SKG5_9NEIS</name>
<dbReference type="InterPro" id="IPR000709">
    <property type="entry name" value="Leu_Ile_Val-bd"/>
</dbReference>
<feature type="domain" description="Leucine-binding protein" evidence="6">
    <location>
        <begin position="47"/>
        <end position="388"/>
    </location>
</feature>
<comment type="similarity">
    <text evidence="1">Belongs to the leucine-binding protein family.</text>
</comment>
<dbReference type="RefSeq" id="WP_144280029.1">
    <property type="nucleotide sequence ID" value="NZ_CP041730.1"/>
</dbReference>